<reference evidence="2" key="1">
    <citation type="submission" date="2023-04" db="EMBL/GenBank/DDBJ databases">
        <title>Complete genome sequence of Temperatibacter marinus.</title>
        <authorList>
            <person name="Rong J.-C."/>
            <person name="Yi M.-L."/>
            <person name="Zhao Q."/>
        </authorList>
    </citation>
    <scope>NUCLEOTIDE SEQUENCE</scope>
    <source>
        <strain evidence="2">NBRC 110045</strain>
    </source>
</reference>
<accession>A0AA52EFL8</accession>
<name>A0AA52EFL8_9PROT</name>
<keyword evidence="1" id="KW-0812">Transmembrane</keyword>
<sequence>MNDLHLIRLIRLYSFLLLYVALSLFAILLVFAAFSFWPYLQTENSIFIILLQSLSGISAAVTGLKFSLMLYRDRKIHKIGLTLDQLIYLPHLIAVSFCLMLSSFLFSRI</sequence>
<protein>
    <submittedName>
        <fullName evidence="2">Uncharacterized protein</fullName>
    </submittedName>
</protein>
<feature type="transmembrane region" description="Helical" evidence="1">
    <location>
        <begin position="46"/>
        <end position="66"/>
    </location>
</feature>
<evidence type="ECO:0000256" key="1">
    <source>
        <dbReference type="SAM" id="Phobius"/>
    </source>
</evidence>
<dbReference type="AlphaFoldDB" id="A0AA52EFL8"/>
<keyword evidence="1" id="KW-1133">Transmembrane helix</keyword>
<gene>
    <name evidence="2" type="ORF">QGN29_08750</name>
</gene>
<proteinExistence type="predicted"/>
<feature type="transmembrane region" description="Helical" evidence="1">
    <location>
        <begin position="86"/>
        <end position="106"/>
    </location>
</feature>
<evidence type="ECO:0000313" key="2">
    <source>
        <dbReference type="EMBL" id="WND01647.1"/>
    </source>
</evidence>
<feature type="transmembrane region" description="Helical" evidence="1">
    <location>
        <begin position="12"/>
        <end position="40"/>
    </location>
</feature>
<keyword evidence="1" id="KW-0472">Membrane</keyword>
<dbReference type="KEGG" id="tmk:QGN29_08750"/>
<dbReference type="RefSeq" id="WP_310797475.1">
    <property type="nucleotide sequence ID" value="NZ_CP123872.1"/>
</dbReference>
<evidence type="ECO:0000313" key="3">
    <source>
        <dbReference type="Proteomes" id="UP001268683"/>
    </source>
</evidence>
<dbReference type="EMBL" id="CP123872">
    <property type="protein sequence ID" value="WND01647.1"/>
    <property type="molecule type" value="Genomic_DNA"/>
</dbReference>
<keyword evidence="3" id="KW-1185">Reference proteome</keyword>
<dbReference type="Proteomes" id="UP001268683">
    <property type="component" value="Chromosome"/>
</dbReference>
<organism evidence="2 3">
    <name type="scientific">Temperatibacter marinus</name>
    <dbReference type="NCBI Taxonomy" id="1456591"/>
    <lineage>
        <taxon>Bacteria</taxon>
        <taxon>Pseudomonadati</taxon>
        <taxon>Pseudomonadota</taxon>
        <taxon>Alphaproteobacteria</taxon>
        <taxon>Kordiimonadales</taxon>
        <taxon>Temperatibacteraceae</taxon>
        <taxon>Temperatibacter</taxon>
    </lineage>
</organism>